<reference evidence="1" key="2">
    <citation type="submission" date="2020-06" db="EMBL/GenBank/DDBJ databases">
        <authorList>
            <person name="Sheffer M."/>
        </authorList>
    </citation>
    <scope>NUCLEOTIDE SEQUENCE</scope>
</reference>
<evidence type="ECO:0000313" key="1">
    <source>
        <dbReference type="EMBL" id="KAF8769897.1"/>
    </source>
</evidence>
<dbReference type="Proteomes" id="UP000807504">
    <property type="component" value="Unassembled WGS sequence"/>
</dbReference>
<dbReference type="AlphaFoldDB" id="A0A8T0EAV5"/>
<dbReference type="EMBL" id="JABXBU010002228">
    <property type="protein sequence ID" value="KAF8769897.1"/>
    <property type="molecule type" value="Genomic_DNA"/>
</dbReference>
<name>A0A8T0EAV5_ARGBR</name>
<accession>A0A8T0EAV5</accession>
<protein>
    <submittedName>
        <fullName evidence="1">Uncharacterized protein</fullName>
    </submittedName>
</protein>
<comment type="caution">
    <text evidence="1">The sequence shown here is derived from an EMBL/GenBank/DDBJ whole genome shotgun (WGS) entry which is preliminary data.</text>
</comment>
<keyword evidence="2" id="KW-1185">Reference proteome</keyword>
<sequence length="135" mass="15326">MADDAEVFKNSVLFPKLQMGQLKLPHDRQLQSPGKKLPYVFPDDSAAALSRRMMKPYPACVLLHSFMRKSPSASYSPPGTFDTESDDDIVLRSWRNDQNGMTSFMPLKKRLENQDSLLAGSFVKIGKLPWPEKYC</sequence>
<organism evidence="1 2">
    <name type="scientific">Argiope bruennichi</name>
    <name type="common">Wasp spider</name>
    <name type="synonym">Aranea bruennichi</name>
    <dbReference type="NCBI Taxonomy" id="94029"/>
    <lineage>
        <taxon>Eukaryota</taxon>
        <taxon>Metazoa</taxon>
        <taxon>Ecdysozoa</taxon>
        <taxon>Arthropoda</taxon>
        <taxon>Chelicerata</taxon>
        <taxon>Arachnida</taxon>
        <taxon>Araneae</taxon>
        <taxon>Araneomorphae</taxon>
        <taxon>Entelegynae</taxon>
        <taxon>Araneoidea</taxon>
        <taxon>Araneidae</taxon>
        <taxon>Argiope</taxon>
    </lineage>
</organism>
<reference evidence="1" key="1">
    <citation type="journal article" date="2020" name="bioRxiv">
        <title>Chromosome-level reference genome of the European wasp spider Argiope bruennichi: a resource for studies on range expansion and evolutionary adaptation.</title>
        <authorList>
            <person name="Sheffer M.M."/>
            <person name="Hoppe A."/>
            <person name="Krehenwinkel H."/>
            <person name="Uhl G."/>
            <person name="Kuss A.W."/>
            <person name="Jensen L."/>
            <person name="Jensen C."/>
            <person name="Gillespie R.G."/>
            <person name="Hoff K.J."/>
            <person name="Prost S."/>
        </authorList>
    </citation>
    <scope>NUCLEOTIDE SEQUENCE</scope>
</reference>
<evidence type="ECO:0000313" key="2">
    <source>
        <dbReference type="Proteomes" id="UP000807504"/>
    </source>
</evidence>
<proteinExistence type="predicted"/>
<gene>
    <name evidence="1" type="ORF">HNY73_017492</name>
</gene>